<dbReference type="AlphaFoldDB" id="A0AAV4JZX0"/>
<name>A0AAV4JZX0_9GAST</name>
<dbReference type="EMBL" id="BMAT01010472">
    <property type="protein sequence ID" value="GFS27260.1"/>
    <property type="molecule type" value="Genomic_DNA"/>
</dbReference>
<organism evidence="2 3">
    <name type="scientific">Elysia marginata</name>
    <dbReference type="NCBI Taxonomy" id="1093978"/>
    <lineage>
        <taxon>Eukaryota</taxon>
        <taxon>Metazoa</taxon>
        <taxon>Spiralia</taxon>
        <taxon>Lophotrochozoa</taxon>
        <taxon>Mollusca</taxon>
        <taxon>Gastropoda</taxon>
        <taxon>Heterobranchia</taxon>
        <taxon>Euthyneura</taxon>
        <taxon>Panpulmonata</taxon>
        <taxon>Sacoglossa</taxon>
        <taxon>Placobranchoidea</taxon>
        <taxon>Plakobranchidae</taxon>
        <taxon>Elysia</taxon>
    </lineage>
</organism>
<dbReference type="InterPro" id="IPR002859">
    <property type="entry name" value="PKD/REJ-like"/>
</dbReference>
<comment type="caution">
    <text evidence="2">The sequence shown here is derived from an EMBL/GenBank/DDBJ whole genome shotgun (WGS) entry which is preliminary data.</text>
</comment>
<keyword evidence="3" id="KW-1185">Reference proteome</keyword>
<accession>A0AAV4JZX0</accession>
<evidence type="ECO:0000313" key="2">
    <source>
        <dbReference type="EMBL" id="GFS27260.1"/>
    </source>
</evidence>
<dbReference type="Proteomes" id="UP000762676">
    <property type="component" value="Unassembled WGS sequence"/>
</dbReference>
<gene>
    <name evidence="2" type="ORF">ElyMa_005251500</name>
</gene>
<dbReference type="Pfam" id="PF02010">
    <property type="entry name" value="REJ"/>
    <property type="match status" value="1"/>
</dbReference>
<proteinExistence type="predicted"/>
<sequence length="736" mass="83148">MTGFTSTFFFLLAGRQNFHCDSQRGVFVYIETVVSLRGKTLKFKQWFDPTPKVHALRCLVCCDHMVGTDQTFLMTIHPSGYRRGTWNAKNLRGTVRHNSGEYIFIKPYGDIDEKTYKLTLIHGKWKTTYYITVPPVPFGGHCSISPTSGTAVSTEFTVRCSNYKCKGQKGSLRYHLYRKDWLIGTNQQIWSLIAYGANPVMQGINLSSHKKSSESVHLKVKILSSYDSHTEFNLHVTVTVEDQKIALENVINNLTYPFRKMNRQENVGFISNVANVIFPAWSAERISKVQARNELLKLLGYYEGQTAEWVMQTAVALQKVTGREDEMKPHGVTAGIKALSQITDYLHKVGIHNIETPKIVAKILLSAVDRLMYKVSTHGTDVVKDNKFPDQREYLIKQNKADSKKGLESVVKITDAILYSLIGDHKNEVIRHKYLTIGVGTNYIDAGGKLNLGTHQVSFYMPASSLGIGGTREFLDSVYHVYEKNPFAFASKAIYGDLPLIYVEFTRRGQKLRDYKNNRVGPKAAKRLVRFFQPADIILKFQSPAADEISYKMVIDVENSNGRKFVAKSSCLFMSVPISASDITALRIRSKNNLVMEVMMSYTNDVKELNNTENGPALEIPLLDLPSTRVGSGTLRRDPFTLFLPRLTKSGMKQQIRHYRLRISIKTGVTINTPLPVAPNQGDIRGSDNADDRITSYITNITVAPFRMSCKHYETTADAFKSGKCFVSEWLKTYCK</sequence>
<keyword evidence="2" id="KW-0675">Receptor</keyword>
<reference evidence="2 3" key="1">
    <citation type="journal article" date="2021" name="Elife">
        <title>Chloroplast acquisition without the gene transfer in kleptoplastic sea slugs, Plakobranchus ocellatus.</title>
        <authorList>
            <person name="Maeda T."/>
            <person name="Takahashi S."/>
            <person name="Yoshida T."/>
            <person name="Shimamura S."/>
            <person name="Takaki Y."/>
            <person name="Nagai Y."/>
            <person name="Toyoda A."/>
            <person name="Suzuki Y."/>
            <person name="Arimoto A."/>
            <person name="Ishii H."/>
            <person name="Satoh N."/>
            <person name="Nishiyama T."/>
            <person name="Hasebe M."/>
            <person name="Maruyama T."/>
            <person name="Minagawa J."/>
            <person name="Obokata J."/>
            <person name="Shigenobu S."/>
        </authorList>
    </citation>
    <scope>NUCLEOTIDE SEQUENCE [LARGE SCALE GENOMIC DNA]</scope>
</reference>
<feature type="domain" description="PKD/REJ-like" evidence="1">
    <location>
        <begin position="115"/>
        <end position="251"/>
    </location>
</feature>
<evidence type="ECO:0000313" key="3">
    <source>
        <dbReference type="Proteomes" id="UP000762676"/>
    </source>
</evidence>
<protein>
    <submittedName>
        <fullName evidence="2">Polycystic kidney disease and receptor for egg jelly-related protein</fullName>
    </submittedName>
</protein>
<evidence type="ECO:0000259" key="1">
    <source>
        <dbReference type="Pfam" id="PF02010"/>
    </source>
</evidence>